<name>I7M462_TETTS</name>
<evidence type="ECO:0000256" key="4">
    <source>
        <dbReference type="PROSITE-ProRule" id="PRU00282"/>
    </source>
</evidence>
<dbReference type="InterPro" id="IPR023395">
    <property type="entry name" value="MCP_dom_sf"/>
</dbReference>
<dbReference type="InterPro" id="IPR018108">
    <property type="entry name" value="MCP_transmembrane"/>
</dbReference>
<evidence type="ECO:0000256" key="6">
    <source>
        <dbReference type="SAM" id="Phobius"/>
    </source>
</evidence>
<dbReference type="AlphaFoldDB" id="I7M462"/>
<feature type="repeat" description="Solcar" evidence="4">
    <location>
        <begin position="11"/>
        <end position="100"/>
    </location>
</feature>
<evidence type="ECO:0000256" key="1">
    <source>
        <dbReference type="ARBA" id="ARBA00004141"/>
    </source>
</evidence>
<dbReference type="GO" id="GO:0016020">
    <property type="term" value="C:membrane"/>
    <property type="evidence" value="ECO:0007669"/>
    <property type="project" value="UniProtKB-SubCell"/>
</dbReference>
<dbReference type="KEGG" id="tet:TTHERM_00686170"/>
<dbReference type="PANTHER" id="PTHR46181:SF3">
    <property type="entry name" value="MITOCHONDRIAL GLYCINE TRANSPORTER"/>
    <property type="match status" value="1"/>
</dbReference>
<accession>I7M462</accession>
<dbReference type="Gene3D" id="1.50.40.10">
    <property type="entry name" value="Mitochondrial carrier domain"/>
    <property type="match status" value="2"/>
</dbReference>
<dbReference type="EMBL" id="GG662435">
    <property type="protein sequence ID" value="EAS04974.1"/>
    <property type="molecule type" value="Genomic_DNA"/>
</dbReference>
<keyword evidence="5" id="KW-0813">Transport</keyword>
<dbReference type="InParanoid" id="I7M462"/>
<dbReference type="Proteomes" id="UP000009168">
    <property type="component" value="Unassembled WGS sequence"/>
</dbReference>
<gene>
    <name evidence="7" type="ORF">TTHERM_00686170</name>
</gene>
<feature type="transmembrane region" description="Helical" evidence="6">
    <location>
        <begin position="211"/>
        <end position="230"/>
    </location>
</feature>
<evidence type="ECO:0000256" key="2">
    <source>
        <dbReference type="ARBA" id="ARBA00022692"/>
    </source>
</evidence>
<sequence length="299" mass="34239">MEAVQLQKPQKKVKKINWNNFLVGTCLSFATQPFEVLRTSSIINKTNNHGTNFQDLGKQIIQIWKSEGYKGFYRGGVLAILKSTIGCGIFFTGLENIRYIFNAQNAKNPYLQQFLNFLSASSAKLVTSMILSPINVMKTRFEVVGQNEYKSILSTVAKITKEEGFIGFYRGILPTLMRDIPWSGLQFAIYSSMIQSYDYVFQQRAQDNTSYVFFVGAVSSGLSLLMVYPFDNIRVRYQGKKLETRSMGTLMKQVYTEQGFFGFYKGYLPRLLKKCTSGALTWTLYEQLNKRRVDSLKLH</sequence>
<dbReference type="GO" id="GO:1904983">
    <property type="term" value="P:glycine import into mitochondrion"/>
    <property type="evidence" value="ECO:0007669"/>
    <property type="project" value="TreeGrafter"/>
</dbReference>
<evidence type="ECO:0000256" key="5">
    <source>
        <dbReference type="RuleBase" id="RU000488"/>
    </source>
</evidence>
<comment type="similarity">
    <text evidence="5">Belongs to the mitochondrial carrier (TC 2.A.29) family.</text>
</comment>
<comment type="subcellular location">
    <subcellularLocation>
        <location evidence="1">Membrane</location>
        <topology evidence="1">Multi-pass membrane protein</topology>
    </subcellularLocation>
</comment>
<reference evidence="8" key="1">
    <citation type="journal article" date="2006" name="PLoS Biol.">
        <title>Macronuclear genome sequence of the ciliate Tetrahymena thermophila, a model eukaryote.</title>
        <authorList>
            <person name="Eisen J.A."/>
            <person name="Coyne R.S."/>
            <person name="Wu M."/>
            <person name="Wu D."/>
            <person name="Thiagarajan M."/>
            <person name="Wortman J.R."/>
            <person name="Badger J.H."/>
            <person name="Ren Q."/>
            <person name="Amedeo P."/>
            <person name="Jones K.M."/>
            <person name="Tallon L.J."/>
            <person name="Delcher A.L."/>
            <person name="Salzberg S.L."/>
            <person name="Silva J.C."/>
            <person name="Haas B.J."/>
            <person name="Majoros W.H."/>
            <person name="Farzad M."/>
            <person name="Carlton J.M."/>
            <person name="Smith R.K. Jr."/>
            <person name="Garg J."/>
            <person name="Pearlman R.E."/>
            <person name="Karrer K.M."/>
            <person name="Sun L."/>
            <person name="Manning G."/>
            <person name="Elde N.C."/>
            <person name="Turkewitz A.P."/>
            <person name="Asai D.J."/>
            <person name="Wilkes D.E."/>
            <person name="Wang Y."/>
            <person name="Cai H."/>
            <person name="Collins K."/>
            <person name="Stewart B.A."/>
            <person name="Lee S.R."/>
            <person name="Wilamowska K."/>
            <person name="Weinberg Z."/>
            <person name="Ruzzo W.L."/>
            <person name="Wloga D."/>
            <person name="Gaertig J."/>
            <person name="Frankel J."/>
            <person name="Tsao C.-C."/>
            <person name="Gorovsky M.A."/>
            <person name="Keeling P.J."/>
            <person name="Waller R.F."/>
            <person name="Patron N.J."/>
            <person name="Cherry J.M."/>
            <person name="Stover N.A."/>
            <person name="Krieger C.J."/>
            <person name="del Toro C."/>
            <person name="Ryder H.F."/>
            <person name="Williamson S.C."/>
            <person name="Barbeau R.A."/>
            <person name="Hamilton E.P."/>
            <person name="Orias E."/>
        </authorList>
    </citation>
    <scope>NUCLEOTIDE SEQUENCE [LARGE SCALE GENOMIC DNA]</scope>
    <source>
        <strain evidence="8">SB210</strain>
    </source>
</reference>
<dbReference type="PROSITE" id="PS50920">
    <property type="entry name" value="SOLCAR"/>
    <property type="match status" value="3"/>
</dbReference>
<feature type="repeat" description="Solcar" evidence="4">
    <location>
        <begin position="207"/>
        <end position="291"/>
    </location>
</feature>
<keyword evidence="2 4" id="KW-0812">Transmembrane</keyword>
<dbReference type="GeneID" id="7826339"/>
<dbReference type="Pfam" id="PF00153">
    <property type="entry name" value="Mito_carr"/>
    <property type="match status" value="3"/>
</dbReference>
<evidence type="ECO:0000256" key="3">
    <source>
        <dbReference type="ARBA" id="ARBA00023136"/>
    </source>
</evidence>
<feature type="repeat" description="Solcar" evidence="4">
    <location>
        <begin position="111"/>
        <end position="196"/>
    </location>
</feature>
<dbReference type="GO" id="GO:0015187">
    <property type="term" value="F:glycine transmembrane transporter activity"/>
    <property type="evidence" value="ECO:0007669"/>
    <property type="project" value="TreeGrafter"/>
</dbReference>
<dbReference type="PANTHER" id="PTHR46181">
    <property type="entry name" value="MITOCHONDRIAL GLYCINE TRANSPORTER"/>
    <property type="match status" value="1"/>
</dbReference>
<dbReference type="OrthoDB" id="310160at2759"/>
<dbReference type="GO" id="GO:0005739">
    <property type="term" value="C:mitochondrion"/>
    <property type="evidence" value="ECO:0007669"/>
    <property type="project" value="TreeGrafter"/>
</dbReference>
<dbReference type="RefSeq" id="XP_001025219.1">
    <property type="nucleotide sequence ID" value="XM_001025219.1"/>
</dbReference>
<keyword evidence="6" id="KW-1133">Transmembrane helix</keyword>
<dbReference type="STRING" id="312017.I7M462"/>
<protein>
    <submittedName>
        <fullName evidence="7">Solute carrier family protein</fullName>
    </submittedName>
</protein>
<organism evidence="7 8">
    <name type="scientific">Tetrahymena thermophila (strain SB210)</name>
    <dbReference type="NCBI Taxonomy" id="312017"/>
    <lineage>
        <taxon>Eukaryota</taxon>
        <taxon>Sar</taxon>
        <taxon>Alveolata</taxon>
        <taxon>Ciliophora</taxon>
        <taxon>Intramacronucleata</taxon>
        <taxon>Oligohymenophorea</taxon>
        <taxon>Hymenostomatida</taxon>
        <taxon>Tetrahymenina</taxon>
        <taxon>Tetrahymenidae</taxon>
        <taxon>Tetrahymena</taxon>
    </lineage>
</organism>
<dbReference type="HOGENOM" id="CLU_015166_0_3_1"/>
<evidence type="ECO:0000313" key="7">
    <source>
        <dbReference type="EMBL" id="EAS04974.1"/>
    </source>
</evidence>
<dbReference type="OMA" id="QSGVLWM"/>
<keyword evidence="8" id="KW-1185">Reference proteome</keyword>
<proteinExistence type="inferred from homology"/>
<keyword evidence="3 4" id="KW-0472">Membrane</keyword>
<evidence type="ECO:0000313" key="8">
    <source>
        <dbReference type="Proteomes" id="UP000009168"/>
    </source>
</evidence>
<dbReference type="SUPFAM" id="SSF103506">
    <property type="entry name" value="Mitochondrial carrier"/>
    <property type="match status" value="1"/>
</dbReference>
<dbReference type="eggNOG" id="KOG0766">
    <property type="taxonomic scope" value="Eukaryota"/>
</dbReference>